<evidence type="ECO:0000256" key="1">
    <source>
        <dbReference type="SAM" id="MobiDB-lite"/>
    </source>
</evidence>
<organism evidence="2 3">
    <name type="scientific">Deinococcus soli</name>
    <name type="common">ex Cha et al. 2016</name>
    <dbReference type="NCBI Taxonomy" id="1309411"/>
    <lineage>
        <taxon>Bacteria</taxon>
        <taxon>Thermotogati</taxon>
        <taxon>Deinococcota</taxon>
        <taxon>Deinococci</taxon>
        <taxon>Deinococcales</taxon>
        <taxon>Deinococcaceae</taxon>
        <taxon>Deinococcus</taxon>
    </lineage>
</organism>
<feature type="region of interest" description="Disordered" evidence="1">
    <location>
        <begin position="18"/>
        <end position="112"/>
    </location>
</feature>
<comment type="caution">
    <text evidence="2">The sequence shown here is derived from an EMBL/GenBank/DDBJ whole genome shotgun (WGS) entry which is preliminary data.</text>
</comment>
<protein>
    <submittedName>
        <fullName evidence="2">Uncharacterized protein</fullName>
    </submittedName>
</protein>
<sequence length="112" mass="12184">MGHGSVIYDEWGHVRWGSGQPAVQRGSRTQQRSLAYPDHLSSRTGLRGGSHAERQTLLGSLEPHVERFDHPSPRRTDVLGTVGTPLHSDQLVVEDGRSDLAGLPGYGAEHTP</sequence>
<accession>A0AAE3XIC4</accession>
<gene>
    <name evidence="2" type="ORF">J2Y00_004650</name>
</gene>
<name>A0AAE3XIC4_9DEIO</name>
<reference evidence="2" key="1">
    <citation type="submission" date="2023-07" db="EMBL/GenBank/DDBJ databases">
        <title>Sorghum-associated microbial communities from plants grown in Nebraska, USA.</title>
        <authorList>
            <person name="Schachtman D."/>
        </authorList>
    </citation>
    <scope>NUCLEOTIDE SEQUENCE</scope>
    <source>
        <strain evidence="2">BE330</strain>
    </source>
</reference>
<proteinExistence type="predicted"/>
<dbReference type="EMBL" id="JAVDQK010000021">
    <property type="protein sequence ID" value="MDR6221019.1"/>
    <property type="molecule type" value="Genomic_DNA"/>
</dbReference>
<evidence type="ECO:0000313" key="3">
    <source>
        <dbReference type="Proteomes" id="UP001185331"/>
    </source>
</evidence>
<dbReference type="Proteomes" id="UP001185331">
    <property type="component" value="Unassembled WGS sequence"/>
</dbReference>
<evidence type="ECO:0000313" key="2">
    <source>
        <dbReference type="EMBL" id="MDR6221019.1"/>
    </source>
</evidence>
<dbReference type="AlphaFoldDB" id="A0AAE3XIC4"/>
<feature type="compositionally biased region" description="Basic and acidic residues" evidence="1">
    <location>
        <begin position="63"/>
        <end position="77"/>
    </location>
</feature>